<accession>A0A6A6J9B3</accession>
<keyword evidence="3" id="KW-1185">Reference proteome</keyword>
<keyword evidence="1" id="KW-0472">Membrane</keyword>
<dbReference type="OrthoDB" id="10541364at2759"/>
<dbReference type="GeneID" id="54546851"/>
<evidence type="ECO:0000313" key="2">
    <source>
        <dbReference type="EMBL" id="KAF2272773.1"/>
    </source>
</evidence>
<proteinExistence type="predicted"/>
<reference evidence="2" key="1">
    <citation type="journal article" date="2020" name="Stud. Mycol.">
        <title>101 Dothideomycetes genomes: a test case for predicting lifestyles and emergence of pathogens.</title>
        <authorList>
            <person name="Haridas S."/>
            <person name="Albert R."/>
            <person name="Binder M."/>
            <person name="Bloem J."/>
            <person name="Labutti K."/>
            <person name="Salamov A."/>
            <person name="Andreopoulos B."/>
            <person name="Baker S."/>
            <person name="Barry K."/>
            <person name="Bills G."/>
            <person name="Bluhm B."/>
            <person name="Cannon C."/>
            <person name="Castanera R."/>
            <person name="Culley D."/>
            <person name="Daum C."/>
            <person name="Ezra D."/>
            <person name="Gonzalez J."/>
            <person name="Henrissat B."/>
            <person name="Kuo A."/>
            <person name="Liang C."/>
            <person name="Lipzen A."/>
            <person name="Lutzoni F."/>
            <person name="Magnuson J."/>
            <person name="Mondo S."/>
            <person name="Nolan M."/>
            <person name="Ohm R."/>
            <person name="Pangilinan J."/>
            <person name="Park H.-J."/>
            <person name="Ramirez L."/>
            <person name="Alfaro M."/>
            <person name="Sun H."/>
            <person name="Tritt A."/>
            <person name="Yoshinaga Y."/>
            <person name="Zwiers L.-H."/>
            <person name="Turgeon B."/>
            <person name="Goodwin S."/>
            <person name="Spatafora J."/>
            <person name="Crous P."/>
            <person name="Grigoriev I."/>
        </authorList>
    </citation>
    <scope>NUCLEOTIDE SEQUENCE</scope>
    <source>
        <strain evidence="2">CBS 379.55</strain>
    </source>
</reference>
<gene>
    <name evidence="2" type="ORF">EI97DRAFT_200739</name>
</gene>
<evidence type="ECO:0000313" key="3">
    <source>
        <dbReference type="Proteomes" id="UP000800097"/>
    </source>
</evidence>
<keyword evidence="1" id="KW-1133">Transmembrane helix</keyword>
<evidence type="ECO:0000256" key="1">
    <source>
        <dbReference type="SAM" id="Phobius"/>
    </source>
</evidence>
<dbReference type="EMBL" id="ML986517">
    <property type="protein sequence ID" value="KAF2272773.1"/>
    <property type="molecule type" value="Genomic_DNA"/>
</dbReference>
<dbReference type="Proteomes" id="UP000800097">
    <property type="component" value="Unassembled WGS sequence"/>
</dbReference>
<organism evidence="2 3">
    <name type="scientific">Westerdykella ornata</name>
    <dbReference type="NCBI Taxonomy" id="318751"/>
    <lineage>
        <taxon>Eukaryota</taxon>
        <taxon>Fungi</taxon>
        <taxon>Dikarya</taxon>
        <taxon>Ascomycota</taxon>
        <taxon>Pezizomycotina</taxon>
        <taxon>Dothideomycetes</taxon>
        <taxon>Pleosporomycetidae</taxon>
        <taxon>Pleosporales</taxon>
        <taxon>Sporormiaceae</taxon>
        <taxon>Westerdykella</taxon>
    </lineage>
</organism>
<dbReference type="AlphaFoldDB" id="A0A6A6J9B3"/>
<sequence length="402" mass="44062">MGSLFRTNFDIAAASVTAAWTSSGYMSFTMYTVVFLLDLSTMRQKPYYLINVQYAGQTAFQLKQGDPCTISLPDSPAITIRETRTFIQARYFYGIPGIANVNLQVQLLGWFEVGYGVQLVTKDLINPLPGQIVGYIRPGAGLGGQISANVQILVASGGLQGNLDFAAVSIPAGGGMITNSLSPFSVGFGDVIQLQGRFLSGRVSLHVSIWNCCCWYCWFSCCFRCGGGCNWGRDYTIFQWAGINPSPFQIDSRRNLCASLISSTDLPPVDYSREQARLSQPEIRPFSATPPEGMPPVGDGDPTDSEFWCLCEGFFNPAAGFQWLTASAPNNYGYLFTVSHAQLDGLHVRTLTFAEHEFSPSGIRHGYGYGLRLQQIPRELPEHSLLARLVSFSPEKAGVDLR</sequence>
<protein>
    <submittedName>
        <fullName evidence="2">Uncharacterized protein</fullName>
    </submittedName>
</protein>
<feature type="transmembrane region" description="Helical" evidence="1">
    <location>
        <begin position="12"/>
        <end position="37"/>
    </location>
</feature>
<keyword evidence="1" id="KW-0812">Transmembrane</keyword>
<name>A0A6A6J9B3_WESOR</name>
<dbReference type="RefSeq" id="XP_033650312.1">
    <property type="nucleotide sequence ID" value="XM_033793676.1"/>
</dbReference>